<reference evidence="1 2" key="1">
    <citation type="submission" date="2019-09" db="EMBL/GenBank/DDBJ databases">
        <title>Pararcticibacter amylolyticus gen. nov., sp. nov., isolated from a rottenly hemp rope, and reclassification of Pedobacter tournemirensis as Pararcticibacter tournemirensis comb. nov.</title>
        <authorList>
            <person name="Cai Y."/>
        </authorList>
    </citation>
    <scope>NUCLEOTIDE SEQUENCE [LARGE SCALE GENOMIC DNA]</scope>
    <source>
        <strain evidence="1 2">TF5-37.2-LB10</strain>
    </source>
</reference>
<keyword evidence="2" id="KW-1185">Reference proteome</keyword>
<evidence type="ECO:0000313" key="2">
    <source>
        <dbReference type="Proteomes" id="UP000322918"/>
    </source>
</evidence>
<sequence>MLYQMSRRDHEGEYIPFTITFVTCNLKLNTGGEKITLEQAVYVGGPSKADKVRNPNHAANYTRNIRSIDGDRIIKIHPLLVTQFNGRKVAQ</sequence>
<comment type="caution">
    <text evidence="1">The sequence shown here is derived from an EMBL/GenBank/DDBJ whole genome shotgun (WGS) entry which is preliminary data.</text>
</comment>
<evidence type="ECO:0000313" key="1">
    <source>
        <dbReference type="EMBL" id="KAA8483855.1"/>
    </source>
</evidence>
<organism evidence="1 2">
    <name type="scientific">Arcticibacter tournemirensis</name>
    <dbReference type="NCBI Taxonomy" id="699437"/>
    <lineage>
        <taxon>Bacteria</taxon>
        <taxon>Pseudomonadati</taxon>
        <taxon>Bacteroidota</taxon>
        <taxon>Sphingobacteriia</taxon>
        <taxon>Sphingobacteriales</taxon>
        <taxon>Sphingobacteriaceae</taxon>
        <taxon>Arcticibacter</taxon>
    </lineage>
</organism>
<accession>A0A5M9HC12</accession>
<protein>
    <submittedName>
        <fullName evidence="1">Uncharacterized protein</fullName>
    </submittedName>
</protein>
<proteinExistence type="predicted"/>
<dbReference type="AlphaFoldDB" id="A0A5M9HC12"/>
<dbReference type="Proteomes" id="UP000322918">
    <property type="component" value="Unassembled WGS sequence"/>
</dbReference>
<name>A0A5M9HC12_9SPHI</name>
<gene>
    <name evidence="1" type="ORF">F1649_07675</name>
</gene>
<dbReference type="OrthoDB" id="1363137at2"/>
<dbReference type="EMBL" id="VWNE01000010">
    <property type="protein sequence ID" value="KAA8483855.1"/>
    <property type="molecule type" value="Genomic_DNA"/>
</dbReference>